<dbReference type="EMBL" id="PFER01000011">
    <property type="protein sequence ID" value="PJE73811.1"/>
    <property type="molecule type" value="Genomic_DNA"/>
</dbReference>
<sequence>MMDKIEQEVQDKFDNLPKDLKGAIFSVETGKNVADIGGEYKLTIDKIGILGNEASLVMLGLTHPNDFVSNLAKRLDIDKAKAEEIASDVNERIFKKVRDSLRRVHNLRDDKDAFDDGDGIVAAVSDAKSDILKEIEKEDVPAPSLPVKNEEEKMPDIFKGVTNP</sequence>
<dbReference type="AlphaFoldDB" id="A0A2M8LB40"/>
<proteinExistence type="predicted"/>
<protein>
    <submittedName>
        <fullName evidence="2">Uncharacterized protein</fullName>
    </submittedName>
</protein>
<feature type="non-terminal residue" evidence="2">
    <location>
        <position position="164"/>
    </location>
</feature>
<evidence type="ECO:0000256" key="1">
    <source>
        <dbReference type="SAM" id="MobiDB-lite"/>
    </source>
</evidence>
<accession>A0A2M8LB40</accession>
<evidence type="ECO:0000313" key="2">
    <source>
        <dbReference type="EMBL" id="PJE73811.1"/>
    </source>
</evidence>
<gene>
    <name evidence="2" type="ORF">COV02_00575</name>
</gene>
<evidence type="ECO:0000313" key="3">
    <source>
        <dbReference type="Proteomes" id="UP000230959"/>
    </source>
</evidence>
<name>A0A2M8LB40_9BACT</name>
<reference evidence="3" key="1">
    <citation type="submission" date="2017-09" db="EMBL/GenBank/DDBJ databases">
        <title>Depth-based differentiation of microbial function through sediment-hosted aquifers and enrichment of novel symbionts in the deep terrestrial subsurface.</title>
        <authorList>
            <person name="Probst A.J."/>
            <person name="Ladd B."/>
            <person name="Jarett J.K."/>
            <person name="Geller-Mcgrath D.E."/>
            <person name="Sieber C.M.K."/>
            <person name="Emerson J.B."/>
            <person name="Anantharaman K."/>
            <person name="Thomas B.C."/>
            <person name="Malmstrom R."/>
            <person name="Stieglmeier M."/>
            <person name="Klingl A."/>
            <person name="Woyke T."/>
            <person name="Ryan C.M."/>
            <person name="Banfield J.F."/>
        </authorList>
    </citation>
    <scope>NUCLEOTIDE SEQUENCE [LARGE SCALE GENOMIC DNA]</scope>
</reference>
<organism evidence="2 3">
    <name type="scientific">Candidatus Terrybacteria bacterium CG10_big_fil_rev_8_21_14_0_10_41_10</name>
    <dbReference type="NCBI Taxonomy" id="1975026"/>
    <lineage>
        <taxon>Bacteria</taxon>
        <taxon>Candidatus Terryibacteriota</taxon>
    </lineage>
</organism>
<dbReference type="Proteomes" id="UP000230959">
    <property type="component" value="Unassembled WGS sequence"/>
</dbReference>
<feature type="region of interest" description="Disordered" evidence="1">
    <location>
        <begin position="140"/>
        <end position="164"/>
    </location>
</feature>
<comment type="caution">
    <text evidence="2">The sequence shown here is derived from an EMBL/GenBank/DDBJ whole genome shotgun (WGS) entry which is preliminary data.</text>
</comment>